<evidence type="ECO:0000256" key="5">
    <source>
        <dbReference type="ARBA" id="ARBA00022679"/>
    </source>
</evidence>
<dbReference type="GO" id="GO:0004801">
    <property type="term" value="F:transaldolase activity"/>
    <property type="evidence" value="ECO:0007669"/>
    <property type="project" value="UniProtKB-UniRule"/>
</dbReference>
<dbReference type="RefSeq" id="WP_011396348.1">
    <property type="nucleotide sequence ID" value="NC_007645.1"/>
</dbReference>
<comment type="pathway">
    <text evidence="2">Carbohydrate degradation; pentose phosphate pathway; D-glyceraldehyde 3-phosphate and beta-D-fructose 6-phosphate from D-ribose 5-phosphate and D-xylulose 5-phosphate (non-oxidative stage): step 2/3.</text>
</comment>
<dbReference type="eggNOG" id="COG0176">
    <property type="taxonomic scope" value="Bacteria"/>
</dbReference>
<dbReference type="InterPro" id="IPR013785">
    <property type="entry name" value="Aldolase_TIM"/>
</dbReference>
<dbReference type="Proteomes" id="UP000000238">
    <property type="component" value="Chromosome"/>
</dbReference>
<dbReference type="UniPathway" id="UPA00115">
    <property type="reaction ID" value="UER00414"/>
</dbReference>
<dbReference type="OrthoDB" id="9809101at2"/>
<evidence type="ECO:0000256" key="4">
    <source>
        <dbReference type="ARBA" id="ARBA00013151"/>
    </source>
</evidence>
<dbReference type="HOGENOM" id="CLU_047470_0_1_6"/>
<accession>Q2SJ95</accession>
<dbReference type="GO" id="GO:0005829">
    <property type="term" value="C:cytosol"/>
    <property type="evidence" value="ECO:0007669"/>
    <property type="project" value="TreeGrafter"/>
</dbReference>
<dbReference type="InterPro" id="IPR018225">
    <property type="entry name" value="Transaldolase_AS"/>
</dbReference>
<evidence type="ECO:0000256" key="1">
    <source>
        <dbReference type="ARBA" id="ARBA00003518"/>
    </source>
</evidence>
<gene>
    <name evidence="10" type="primary">tal2</name>
    <name evidence="10" type="ordered locus">HCH_02473</name>
</gene>
<organism evidence="10 11">
    <name type="scientific">Hahella chejuensis (strain KCTC 2396)</name>
    <dbReference type="NCBI Taxonomy" id="349521"/>
    <lineage>
        <taxon>Bacteria</taxon>
        <taxon>Pseudomonadati</taxon>
        <taxon>Pseudomonadota</taxon>
        <taxon>Gammaproteobacteria</taxon>
        <taxon>Oceanospirillales</taxon>
        <taxon>Hahellaceae</taxon>
        <taxon>Hahella</taxon>
    </lineage>
</organism>
<dbReference type="AlphaFoldDB" id="Q2SJ95"/>
<comment type="function">
    <text evidence="1">Transaldolase is important for the balance of metabolites in the pentose-phosphate pathway.</text>
</comment>
<name>Q2SJ95_HAHCH</name>
<dbReference type="PROSITE" id="PS01054">
    <property type="entry name" value="TRANSALDOLASE_1"/>
    <property type="match status" value="1"/>
</dbReference>
<dbReference type="PANTHER" id="PTHR10683:SF18">
    <property type="entry name" value="TRANSALDOLASE"/>
    <property type="match status" value="1"/>
</dbReference>
<evidence type="ECO:0000256" key="9">
    <source>
        <dbReference type="NCBIfam" id="TIGR00874"/>
    </source>
</evidence>
<dbReference type="NCBIfam" id="TIGR00874">
    <property type="entry name" value="talAB"/>
    <property type="match status" value="1"/>
</dbReference>
<evidence type="ECO:0000256" key="3">
    <source>
        <dbReference type="ARBA" id="ARBA00008012"/>
    </source>
</evidence>
<dbReference type="InterPro" id="IPR001585">
    <property type="entry name" value="TAL/FSA"/>
</dbReference>
<evidence type="ECO:0000313" key="11">
    <source>
        <dbReference type="Proteomes" id="UP000000238"/>
    </source>
</evidence>
<dbReference type="PANTHER" id="PTHR10683">
    <property type="entry name" value="TRANSALDOLASE"/>
    <property type="match status" value="1"/>
</dbReference>
<evidence type="ECO:0000313" key="10">
    <source>
        <dbReference type="EMBL" id="ABC29279.1"/>
    </source>
</evidence>
<keyword evidence="5 10" id="KW-0808">Transferase</keyword>
<dbReference type="KEGG" id="hch:HCH_02473"/>
<dbReference type="CDD" id="cd00957">
    <property type="entry name" value="Transaldolase_TalAB"/>
    <property type="match status" value="1"/>
</dbReference>
<dbReference type="STRING" id="349521.HCH_02473"/>
<dbReference type="InterPro" id="IPR004730">
    <property type="entry name" value="Transaldolase_1"/>
</dbReference>
<dbReference type="SUPFAM" id="SSF51569">
    <property type="entry name" value="Aldolase"/>
    <property type="match status" value="1"/>
</dbReference>
<dbReference type="GO" id="GO:0006098">
    <property type="term" value="P:pentose-phosphate shunt"/>
    <property type="evidence" value="ECO:0007669"/>
    <property type="project" value="UniProtKB-UniRule"/>
</dbReference>
<reference evidence="10 11" key="1">
    <citation type="journal article" date="2005" name="Nucleic Acids Res.">
        <title>Genomic blueprint of Hahella chejuensis, a marine microbe producing an algicidal agent.</title>
        <authorList>
            <person name="Jeong H."/>
            <person name="Yim J.H."/>
            <person name="Lee C."/>
            <person name="Choi S.-H."/>
            <person name="Park Y.K."/>
            <person name="Yoon S.H."/>
            <person name="Hur C.-G."/>
            <person name="Kang H.-Y."/>
            <person name="Kim D."/>
            <person name="Lee H.H."/>
            <person name="Park K.H."/>
            <person name="Park S.-H."/>
            <person name="Park H.-S."/>
            <person name="Lee H.K."/>
            <person name="Oh T.K."/>
            <person name="Kim J.F."/>
        </authorList>
    </citation>
    <scope>NUCLEOTIDE SEQUENCE [LARGE SCALE GENOMIC DNA]</scope>
    <source>
        <strain evidence="10 11">KCTC 2396</strain>
    </source>
</reference>
<comment type="catalytic activity">
    <reaction evidence="8">
        <text>D-sedoheptulose 7-phosphate + D-glyceraldehyde 3-phosphate = D-erythrose 4-phosphate + beta-D-fructose 6-phosphate</text>
        <dbReference type="Rhea" id="RHEA:17053"/>
        <dbReference type="ChEBI" id="CHEBI:16897"/>
        <dbReference type="ChEBI" id="CHEBI:57483"/>
        <dbReference type="ChEBI" id="CHEBI:57634"/>
        <dbReference type="ChEBI" id="CHEBI:59776"/>
        <dbReference type="EC" id="2.2.1.2"/>
    </reaction>
</comment>
<dbReference type="Pfam" id="PF00923">
    <property type="entry name" value="TAL_FSA"/>
    <property type="match status" value="1"/>
</dbReference>
<dbReference type="Gene3D" id="3.20.20.70">
    <property type="entry name" value="Aldolase class I"/>
    <property type="match status" value="1"/>
</dbReference>
<proteinExistence type="inferred from homology"/>
<evidence type="ECO:0000256" key="2">
    <source>
        <dbReference type="ARBA" id="ARBA00004857"/>
    </source>
</evidence>
<evidence type="ECO:0000256" key="7">
    <source>
        <dbReference type="ARBA" id="ARBA00023270"/>
    </source>
</evidence>
<keyword evidence="7" id="KW-0704">Schiff base</keyword>
<sequence>MKSLLNQLRDYTKVVADTGDLEAIRRFAPEDATTNPSLVLKAAQSGDYDALLRRSVALARRLNPQDEERAIETAQDNLVVAMAQRILDATPGKVSIEVSARYSYDVDATVTKARELRRLLSQAGAPVERVLIKIAATWEGAQAARILEREGVNCNLTLIFNLAQARACAEAGAFLVSPFVGRILDWYKRAQPDMDYAPEQEPGVLSVKDIYRYYRRYGYTTVVMGASFRNIGEIKALAGCDRLTISPALLEELAATQGTLLPSLCDDGVRAAPPEPLTEKEFRWLMNEDAMATEKLAEGIRGFYQDQLKLEAMIRDCLRAGD</sequence>
<dbReference type="EC" id="2.2.1.2" evidence="4 9"/>
<evidence type="ECO:0000256" key="6">
    <source>
        <dbReference type="ARBA" id="ARBA00023126"/>
    </source>
</evidence>
<dbReference type="EMBL" id="CP000155">
    <property type="protein sequence ID" value="ABC29279.1"/>
    <property type="molecule type" value="Genomic_DNA"/>
</dbReference>
<protein>
    <recommendedName>
        <fullName evidence="4 9">Transaldolase</fullName>
        <ecNumber evidence="4 9">2.2.1.2</ecNumber>
    </recommendedName>
</protein>
<comment type="similarity">
    <text evidence="3">Belongs to the transaldolase family. Type 1 subfamily.</text>
</comment>
<dbReference type="GO" id="GO:0005975">
    <property type="term" value="P:carbohydrate metabolic process"/>
    <property type="evidence" value="ECO:0007669"/>
    <property type="project" value="InterPro"/>
</dbReference>
<evidence type="ECO:0000256" key="8">
    <source>
        <dbReference type="ARBA" id="ARBA00048810"/>
    </source>
</evidence>
<keyword evidence="11" id="KW-1185">Reference proteome</keyword>
<keyword evidence="6" id="KW-0570">Pentose shunt</keyword>